<accession>A0A4C1WHI7</accession>
<organism evidence="1 2">
    <name type="scientific">Eumeta variegata</name>
    <name type="common">Bagworm moth</name>
    <name type="synonym">Eumeta japonica</name>
    <dbReference type="NCBI Taxonomy" id="151549"/>
    <lineage>
        <taxon>Eukaryota</taxon>
        <taxon>Metazoa</taxon>
        <taxon>Ecdysozoa</taxon>
        <taxon>Arthropoda</taxon>
        <taxon>Hexapoda</taxon>
        <taxon>Insecta</taxon>
        <taxon>Pterygota</taxon>
        <taxon>Neoptera</taxon>
        <taxon>Endopterygota</taxon>
        <taxon>Lepidoptera</taxon>
        <taxon>Glossata</taxon>
        <taxon>Ditrysia</taxon>
        <taxon>Tineoidea</taxon>
        <taxon>Psychidae</taxon>
        <taxon>Oiketicinae</taxon>
        <taxon>Eumeta</taxon>
    </lineage>
</organism>
<evidence type="ECO:0000313" key="2">
    <source>
        <dbReference type="Proteomes" id="UP000299102"/>
    </source>
</evidence>
<proteinExistence type="predicted"/>
<reference evidence="1 2" key="1">
    <citation type="journal article" date="2019" name="Commun. Biol.">
        <title>The bagworm genome reveals a unique fibroin gene that provides high tensile strength.</title>
        <authorList>
            <person name="Kono N."/>
            <person name="Nakamura H."/>
            <person name="Ohtoshi R."/>
            <person name="Tomita M."/>
            <person name="Numata K."/>
            <person name="Arakawa K."/>
        </authorList>
    </citation>
    <scope>NUCLEOTIDE SEQUENCE [LARGE SCALE GENOMIC DNA]</scope>
</reference>
<protein>
    <submittedName>
        <fullName evidence="1">Uncharacterized protein</fullName>
    </submittedName>
</protein>
<gene>
    <name evidence="1" type="ORF">EVAR_28833_1</name>
</gene>
<dbReference type="Proteomes" id="UP000299102">
    <property type="component" value="Unassembled WGS sequence"/>
</dbReference>
<dbReference type="AlphaFoldDB" id="A0A4C1WHI7"/>
<dbReference type="EMBL" id="BGZK01000569">
    <property type="protein sequence ID" value="GBP50641.1"/>
    <property type="molecule type" value="Genomic_DNA"/>
</dbReference>
<comment type="caution">
    <text evidence="1">The sequence shown here is derived from an EMBL/GenBank/DDBJ whole genome shotgun (WGS) entry which is preliminary data.</text>
</comment>
<sequence>MHWRGGVVIEREGMRKRKKEGKEKVRSRSKIPISSKPAVRNFVPIYEIKGEDKSIICPLVAHPSPVAATQETVGNQPRTSIRRFSDFLGCFEDAIHCHLKSLGSPLRESSASGSRYELCFQKFLQNVDRWR</sequence>
<keyword evidence="2" id="KW-1185">Reference proteome</keyword>
<evidence type="ECO:0000313" key="1">
    <source>
        <dbReference type="EMBL" id="GBP50641.1"/>
    </source>
</evidence>
<name>A0A4C1WHI7_EUMVA</name>